<accession>A0A136WB04</accession>
<organism evidence="2 3">
    <name type="scientific">Anaerotignum neopropionicum</name>
    <dbReference type="NCBI Taxonomy" id="36847"/>
    <lineage>
        <taxon>Bacteria</taxon>
        <taxon>Bacillati</taxon>
        <taxon>Bacillota</taxon>
        <taxon>Clostridia</taxon>
        <taxon>Lachnospirales</taxon>
        <taxon>Anaerotignaceae</taxon>
        <taxon>Anaerotignum</taxon>
    </lineage>
</organism>
<feature type="transmembrane region" description="Helical" evidence="1">
    <location>
        <begin position="27"/>
        <end position="45"/>
    </location>
</feature>
<dbReference type="Proteomes" id="UP000070539">
    <property type="component" value="Unassembled WGS sequence"/>
</dbReference>
<evidence type="ECO:0000313" key="3">
    <source>
        <dbReference type="Proteomes" id="UP000070539"/>
    </source>
</evidence>
<comment type="caution">
    <text evidence="2">The sequence shown here is derived from an EMBL/GenBank/DDBJ whole genome shotgun (WGS) entry which is preliminary data.</text>
</comment>
<keyword evidence="1" id="KW-0812">Transmembrane</keyword>
<keyword evidence="3" id="KW-1185">Reference proteome</keyword>
<sequence>MGAPEIVRAAKKKKNKRVYLGLPNRTIFVSENGMISFMPFFTFYYHRARSRSLSQEHRSMAIGVADPFSWVLKLTMPIS</sequence>
<evidence type="ECO:0000313" key="2">
    <source>
        <dbReference type="EMBL" id="KXL51697.1"/>
    </source>
</evidence>
<reference evidence="2 3" key="1">
    <citation type="submission" date="2016-01" db="EMBL/GenBank/DDBJ databases">
        <title>Genome sequence of Clostridium neopropionicum X4, DSM-3847.</title>
        <authorList>
            <person name="Poehlein A."/>
            <person name="Beck M.H."/>
            <person name="Bengelsdorf F.R."/>
            <person name="Daniel R."/>
            <person name="Duerre P."/>
        </authorList>
    </citation>
    <scope>NUCLEOTIDE SEQUENCE [LARGE SCALE GENOMIC DNA]</scope>
    <source>
        <strain evidence="2 3">DSM-3847</strain>
    </source>
</reference>
<gene>
    <name evidence="2" type="ORF">CLNEO_29490</name>
</gene>
<dbReference type="STRING" id="36847.CLNEO_29490"/>
<evidence type="ECO:0000256" key="1">
    <source>
        <dbReference type="SAM" id="Phobius"/>
    </source>
</evidence>
<keyword evidence="1" id="KW-0472">Membrane</keyword>
<name>A0A136WB04_9FIRM</name>
<dbReference type="AlphaFoldDB" id="A0A136WB04"/>
<protein>
    <submittedName>
        <fullName evidence="2">Uncharacterized protein</fullName>
    </submittedName>
</protein>
<keyword evidence="1" id="KW-1133">Transmembrane helix</keyword>
<dbReference type="EMBL" id="LRVM01000018">
    <property type="protein sequence ID" value="KXL51697.1"/>
    <property type="molecule type" value="Genomic_DNA"/>
</dbReference>
<proteinExistence type="predicted"/>